<keyword evidence="3" id="KW-1185">Reference proteome</keyword>
<name>A0ABU8MLP2_9PSEU</name>
<dbReference type="InterPro" id="IPR051312">
    <property type="entry name" value="Diverse_Substr_Oxidored"/>
</dbReference>
<evidence type="ECO:0000259" key="1">
    <source>
        <dbReference type="PROSITE" id="PS51387"/>
    </source>
</evidence>
<dbReference type="InterPro" id="IPR002346">
    <property type="entry name" value="Mopterin_DH_FAD-bd"/>
</dbReference>
<dbReference type="PANTHER" id="PTHR42659">
    <property type="entry name" value="XANTHINE DEHYDROGENASE SUBUNIT C-RELATED"/>
    <property type="match status" value="1"/>
</dbReference>
<dbReference type="InterPro" id="IPR016166">
    <property type="entry name" value="FAD-bd_PCMH"/>
</dbReference>
<reference evidence="2 3" key="1">
    <citation type="submission" date="2024-03" db="EMBL/GenBank/DDBJ databases">
        <title>Actinomycetospora sp. OC33-EN08, a novel actinomycete isolated from wild orchid (Aerides multiflora).</title>
        <authorList>
            <person name="Suriyachadkun C."/>
        </authorList>
    </citation>
    <scope>NUCLEOTIDE SEQUENCE [LARGE SCALE GENOMIC DNA]</scope>
    <source>
        <strain evidence="2 3">OC33-EN08</strain>
    </source>
</reference>
<dbReference type="InterPro" id="IPR036318">
    <property type="entry name" value="FAD-bd_PCMH-like_sf"/>
</dbReference>
<dbReference type="EMBL" id="JBBEGN010000004">
    <property type="protein sequence ID" value="MEJ2868232.1"/>
    <property type="molecule type" value="Genomic_DNA"/>
</dbReference>
<evidence type="ECO:0000313" key="3">
    <source>
        <dbReference type="Proteomes" id="UP001385809"/>
    </source>
</evidence>
<gene>
    <name evidence="2" type="ORF">WCD74_10675</name>
</gene>
<evidence type="ECO:0000313" key="2">
    <source>
        <dbReference type="EMBL" id="MEJ2868232.1"/>
    </source>
</evidence>
<dbReference type="InterPro" id="IPR016169">
    <property type="entry name" value="FAD-bd_PCMH_sub2"/>
</dbReference>
<dbReference type="RefSeq" id="WP_337694844.1">
    <property type="nucleotide sequence ID" value="NZ_JBBEGN010000004.1"/>
</dbReference>
<comment type="caution">
    <text evidence="2">The sequence shown here is derived from an EMBL/GenBank/DDBJ whole genome shotgun (WGS) entry which is preliminary data.</text>
</comment>
<dbReference type="SUPFAM" id="SSF56176">
    <property type="entry name" value="FAD-binding/transporter-associated domain-like"/>
    <property type="match status" value="1"/>
</dbReference>
<protein>
    <submittedName>
        <fullName evidence="2">FAD binding domain-containing protein</fullName>
    </submittedName>
</protein>
<proteinExistence type="predicted"/>
<dbReference type="Pfam" id="PF00941">
    <property type="entry name" value="FAD_binding_5"/>
    <property type="match status" value="1"/>
</dbReference>
<dbReference type="PROSITE" id="PS51387">
    <property type="entry name" value="FAD_PCMH"/>
    <property type="match status" value="1"/>
</dbReference>
<feature type="domain" description="FAD-binding PCMH-type" evidence="1">
    <location>
        <begin position="1"/>
        <end position="180"/>
    </location>
</feature>
<accession>A0ABU8MLP2</accession>
<sequence length="287" mass="29364">MDLLTVGTFARPPDDLALRALQPTLGADRTLLGGGTWLFSTPQPHLAGLVDLTALGWEPLHVDDDGLTLAATTTFATLAGVDPAAHPAWPAVGLFAGCCEALVGSWKVQRVATVGGNVCLGLPAGPMITLAAALDGTATLWDRDGGERTAPVVDLVVGPQRTALAPGEVLRSIHLPARALRGRTALRKASLSPLGRSAALLAGRLDGPDDGSGFTLAVTASLPRPAVLRYPAVPDAGTLAADVAALGDAVGVGGGWYDDPHGSPAWRRAMTLLLAEEIRVELGEVPG</sequence>
<dbReference type="Proteomes" id="UP001385809">
    <property type="component" value="Unassembled WGS sequence"/>
</dbReference>
<organism evidence="2 3">
    <name type="scientific">Actinomycetospora aurantiaca</name>
    <dbReference type="NCBI Taxonomy" id="3129233"/>
    <lineage>
        <taxon>Bacteria</taxon>
        <taxon>Bacillati</taxon>
        <taxon>Actinomycetota</taxon>
        <taxon>Actinomycetes</taxon>
        <taxon>Pseudonocardiales</taxon>
        <taxon>Pseudonocardiaceae</taxon>
        <taxon>Actinomycetospora</taxon>
    </lineage>
</organism>
<dbReference type="PANTHER" id="PTHR42659:SF9">
    <property type="entry name" value="XANTHINE DEHYDROGENASE FAD-BINDING SUBUNIT XDHB-RELATED"/>
    <property type="match status" value="1"/>
</dbReference>
<dbReference type="Gene3D" id="3.30.465.10">
    <property type="match status" value="1"/>
</dbReference>